<evidence type="ECO:0000256" key="4">
    <source>
        <dbReference type="ARBA" id="ARBA00047645"/>
    </source>
</evidence>
<comment type="similarity">
    <text evidence="1 7">Belongs to the acylphosphatase family.</text>
</comment>
<dbReference type="Gene3D" id="3.30.70.100">
    <property type="match status" value="1"/>
</dbReference>
<dbReference type="Pfam" id="PF00708">
    <property type="entry name" value="Acylphosphatase"/>
    <property type="match status" value="1"/>
</dbReference>
<dbReference type="Proteomes" id="UP000590460">
    <property type="component" value="Unassembled WGS sequence"/>
</dbReference>
<sequence length="89" mass="10111">MVSYQINVYGRVQGVGFRWFTQTMAEQYHLVGWVRNQLDGSVTMVVQGESRDVTEFLAIVAEGPGPYSRVDRIEKKPIAPFKGNNFTIQ</sequence>
<feature type="active site" evidence="5">
    <location>
        <position position="18"/>
    </location>
</feature>
<dbReference type="PROSITE" id="PS00150">
    <property type="entry name" value="ACYLPHOSPHATASE_1"/>
    <property type="match status" value="1"/>
</dbReference>
<dbReference type="InterPro" id="IPR020456">
    <property type="entry name" value="Acylphosphatase"/>
</dbReference>
<organism evidence="9 10">
    <name type="scientific">Leuconostoc holzapfelii</name>
    <dbReference type="NCBI Taxonomy" id="434464"/>
    <lineage>
        <taxon>Bacteria</taxon>
        <taxon>Bacillati</taxon>
        <taxon>Bacillota</taxon>
        <taxon>Bacilli</taxon>
        <taxon>Lactobacillales</taxon>
        <taxon>Lactobacillaceae</taxon>
        <taxon>Leuconostoc</taxon>
    </lineage>
</organism>
<dbReference type="GO" id="GO:0003998">
    <property type="term" value="F:acylphosphatase activity"/>
    <property type="evidence" value="ECO:0007669"/>
    <property type="project" value="UniProtKB-EC"/>
</dbReference>
<feature type="domain" description="Acylphosphatase-like" evidence="8">
    <location>
        <begin position="3"/>
        <end position="89"/>
    </location>
</feature>
<name>A0A846ZI58_9LACO</name>
<evidence type="ECO:0000256" key="3">
    <source>
        <dbReference type="ARBA" id="ARBA00015991"/>
    </source>
</evidence>
<dbReference type="RefSeq" id="WP_168677625.1">
    <property type="nucleotide sequence ID" value="NZ_BPKV01000011.1"/>
</dbReference>
<protein>
    <recommendedName>
        <fullName evidence="3 5">Acylphosphatase</fullName>
        <ecNumber evidence="2 5">3.6.1.7</ecNumber>
    </recommendedName>
</protein>
<evidence type="ECO:0000256" key="1">
    <source>
        <dbReference type="ARBA" id="ARBA00005614"/>
    </source>
</evidence>
<evidence type="ECO:0000313" key="10">
    <source>
        <dbReference type="Proteomes" id="UP000590460"/>
    </source>
</evidence>
<dbReference type="PANTHER" id="PTHR47268:SF4">
    <property type="entry name" value="ACYLPHOSPHATASE"/>
    <property type="match status" value="1"/>
</dbReference>
<evidence type="ECO:0000256" key="6">
    <source>
        <dbReference type="RuleBase" id="RU000553"/>
    </source>
</evidence>
<dbReference type="SUPFAM" id="SSF54975">
    <property type="entry name" value="Acylphosphatase/BLUF domain-like"/>
    <property type="match status" value="1"/>
</dbReference>
<accession>A0A846ZI58</accession>
<evidence type="ECO:0000256" key="5">
    <source>
        <dbReference type="PROSITE-ProRule" id="PRU00520"/>
    </source>
</evidence>
<evidence type="ECO:0000259" key="8">
    <source>
        <dbReference type="PROSITE" id="PS51160"/>
    </source>
</evidence>
<dbReference type="AlphaFoldDB" id="A0A846ZI58"/>
<comment type="caution">
    <text evidence="9">The sequence shown here is derived from an EMBL/GenBank/DDBJ whole genome shotgun (WGS) entry which is preliminary data.</text>
</comment>
<dbReference type="PRINTS" id="PR00112">
    <property type="entry name" value="ACYLPHPHTASE"/>
</dbReference>
<feature type="active site" evidence="5">
    <location>
        <position position="36"/>
    </location>
</feature>
<dbReference type="PROSITE" id="PS00151">
    <property type="entry name" value="ACYLPHOSPHATASE_2"/>
    <property type="match status" value="1"/>
</dbReference>
<evidence type="ECO:0000256" key="7">
    <source>
        <dbReference type="RuleBase" id="RU004168"/>
    </source>
</evidence>
<evidence type="ECO:0000313" key="9">
    <source>
        <dbReference type="EMBL" id="NKZ19042.1"/>
    </source>
</evidence>
<dbReference type="PANTHER" id="PTHR47268">
    <property type="entry name" value="ACYLPHOSPHATASE"/>
    <property type="match status" value="1"/>
</dbReference>
<dbReference type="InterPro" id="IPR001792">
    <property type="entry name" value="Acylphosphatase-like_dom"/>
</dbReference>
<dbReference type="EMBL" id="JAAXPO010000009">
    <property type="protein sequence ID" value="NKZ19042.1"/>
    <property type="molecule type" value="Genomic_DNA"/>
</dbReference>
<evidence type="ECO:0000256" key="2">
    <source>
        <dbReference type="ARBA" id="ARBA00012150"/>
    </source>
</evidence>
<keyword evidence="5 6" id="KW-0378">Hydrolase</keyword>
<dbReference type="InterPro" id="IPR017968">
    <property type="entry name" value="Acylphosphatase_CS"/>
</dbReference>
<dbReference type="EC" id="3.6.1.7" evidence="2 5"/>
<comment type="catalytic activity">
    <reaction evidence="4 5 6">
        <text>an acyl phosphate + H2O = a carboxylate + phosphate + H(+)</text>
        <dbReference type="Rhea" id="RHEA:14965"/>
        <dbReference type="ChEBI" id="CHEBI:15377"/>
        <dbReference type="ChEBI" id="CHEBI:15378"/>
        <dbReference type="ChEBI" id="CHEBI:29067"/>
        <dbReference type="ChEBI" id="CHEBI:43474"/>
        <dbReference type="ChEBI" id="CHEBI:59918"/>
        <dbReference type="EC" id="3.6.1.7"/>
    </reaction>
</comment>
<dbReference type="PROSITE" id="PS51160">
    <property type="entry name" value="ACYLPHOSPHATASE_3"/>
    <property type="match status" value="1"/>
</dbReference>
<proteinExistence type="inferred from homology"/>
<dbReference type="InterPro" id="IPR036046">
    <property type="entry name" value="Acylphosphatase-like_dom_sf"/>
</dbReference>
<reference evidence="9 10" key="1">
    <citation type="submission" date="2020-04" db="EMBL/GenBank/DDBJ databases">
        <title>MicrobeNet Type strains.</title>
        <authorList>
            <person name="Nicholson A.C."/>
        </authorList>
    </citation>
    <scope>NUCLEOTIDE SEQUENCE [LARGE SCALE GENOMIC DNA]</scope>
    <source>
        <strain evidence="9 10">CCUG 54536</strain>
    </source>
</reference>
<gene>
    <name evidence="9" type="ORF">HF966_07640</name>
</gene>